<feature type="compositionally biased region" description="Basic residues" evidence="1">
    <location>
        <begin position="279"/>
        <end position="297"/>
    </location>
</feature>
<feature type="region of interest" description="Disordered" evidence="1">
    <location>
        <begin position="69"/>
        <end position="325"/>
    </location>
</feature>
<feature type="non-terminal residue" evidence="2">
    <location>
        <position position="1"/>
    </location>
</feature>
<proteinExistence type="predicted"/>
<protein>
    <submittedName>
        <fullName evidence="2">Chromosomal replication initiator protein DnaA</fullName>
    </submittedName>
</protein>
<evidence type="ECO:0000256" key="1">
    <source>
        <dbReference type="SAM" id="MobiDB-lite"/>
    </source>
</evidence>
<dbReference type="AlphaFoldDB" id="A0A6J4MW81"/>
<feature type="compositionally biased region" description="Basic residues" evidence="1">
    <location>
        <begin position="116"/>
        <end position="130"/>
    </location>
</feature>
<feature type="region of interest" description="Disordered" evidence="1">
    <location>
        <begin position="1"/>
        <end position="48"/>
    </location>
</feature>
<gene>
    <name evidence="2" type="ORF">AVDCRST_MAG21-722</name>
</gene>
<feature type="non-terminal residue" evidence="2">
    <location>
        <position position="325"/>
    </location>
</feature>
<feature type="compositionally biased region" description="Basic and acidic residues" evidence="1">
    <location>
        <begin position="79"/>
        <end position="88"/>
    </location>
</feature>
<organism evidence="2">
    <name type="scientific">uncultured Nocardioidaceae bacterium</name>
    <dbReference type="NCBI Taxonomy" id="253824"/>
    <lineage>
        <taxon>Bacteria</taxon>
        <taxon>Bacillati</taxon>
        <taxon>Actinomycetota</taxon>
        <taxon>Actinomycetes</taxon>
        <taxon>Propionibacteriales</taxon>
        <taxon>Nocardioidaceae</taxon>
        <taxon>environmental samples</taxon>
    </lineage>
</organism>
<evidence type="ECO:0000313" key="2">
    <source>
        <dbReference type="EMBL" id="CAA9370593.1"/>
    </source>
</evidence>
<feature type="compositionally biased region" description="Low complexity" evidence="1">
    <location>
        <begin position="307"/>
        <end position="325"/>
    </location>
</feature>
<feature type="compositionally biased region" description="Basic residues" evidence="1">
    <location>
        <begin position="1"/>
        <end position="11"/>
    </location>
</feature>
<feature type="compositionally biased region" description="Basic residues" evidence="1">
    <location>
        <begin position="170"/>
        <end position="179"/>
    </location>
</feature>
<feature type="compositionally biased region" description="Low complexity" evidence="1">
    <location>
        <begin position="69"/>
        <end position="78"/>
    </location>
</feature>
<feature type="compositionally biased region" description="Basic and acidic residues" evidence="1">
    <location>
        <begin position="214"/>
        <end position="237"/>
    </location>
</feature>
<dbReference type="EMBL" id="CADCUL010000081">
    <property type="protein sequence ID" value="CAA9370593.1"/>
    <property type="molecule type" value="Genomic_DNA"/>
</dbReference>
<sequence>VRARGLALRRRAAGDEVQPALYLGRRRPRQDPPAPRDRPPLPGPRPPALYRLCLFGDLHERHDQLAADAADGGLPGALPEDRRPDDRRHPVHRRQGEHPGGVLPHLQRPPPERQAGHHLLRQAAQGHRRDRGAPPLPLRGRPDRRRPAPRLRDADRHPPGQGRGAARLAAARRRRVRRPARPEQHPRAGGRPQQDPGVRGADRADDVAPAGDGGADRRPLRPAGRDHARRDPGDRGRPVPGQGRGPPGSKTDQGGRQPAPDRDVPGPRADAGLAGRDRRGPRRARPHHRHARHRQGRPRPGDRRRAAGAGRLAAGDAAGRRPALV</sequence>
<name>A0A6J4MW81_9ACTN</name>
<reference evidence="2" key="1">
    <citation type="submission" date="2020-02" db="EMBL/GenBank/DDBJ databases">
        <authorList>
            <person name="Meier V. D."/>
        </authorList>
    </citation>
    <scope>NUCLEOTIDE SEQUENCE</scope>
    <source>
        <strain evidence="2">AVDCRST_MAG21</strain>
    </source>
</reference>
<accession>A0A6J4MW81</accession>